<evidence type="ECO:0000313" key="3">
    <source>
        <dbReference type="EMBL" id="KIP51906.1"/>
    </source>
</evidence>
<dbReference type="SUPFAM" id="SSF140453">
    <property type="entry name" value="EsxAB dimer-like"/>
    <property type="match status" value="1"/>
</dbReference>
<accession>A0A0D0HWB7</accession>
<name>A0A0D0HWB7_9MICO</name>
<gene>
    <name evidence="3" type="ORF">SD72_12285</name>
</gene>
<dbReference type="Gene3D" id="1.10.287.1060">
    <property type="entry name" value="ESAT-6-like"/>
    <property type="match status" value="1"/>
</dbReference>
<keyword evidence="4" id="KW-1185">Reference proteome</keyword>
<dbReference type="Proteomes" id="UP000032120">
    <property type="component" value="Unassembled WGS sequence"/>
</dbReference>
<dbReference type="EMBL" id="JXSQ01000019">
    <property type="protein sequence ID" value="KIP51906.1"/>
    <property type="molecule type" value="Genomic_DNA"/>
</dbReference>
<comment type="similarity">
    <text evidence="1">Belongs to the WXG100 family.</text>
</comment>
<comment type="caution">
    <text evidence="3">The sequence shown here is derived from an EMBL/GenBank/DDBJ whole genome shotgun (WGS) entry which is preliminary data.</text>
</comment>
<feature type="region of interest" description="Disordered" evidence="2">
    <location>
        <begin position="81"/>
        <end position="105"/>
    </location>
</feature>
<proteinExistence type="inferred from homology"/>
<evidence type="ECO:0000256" key="2">
    <source>
        <dbReference type="SAM" id="MobiDB-lite"/>
    </source>
</evidence>
<dbReference type="NCBIfam" id="TIGR03930">
    <property type="entry name" value="WXG100_ESAT6"/>
    <property type="match status" value="1"/>
</dbReference>
<dbReference type="OrthoDB" id="3253863at2"/>
<reference evidence="3 4" key="1">
    <citation type="submission" date="2015-01" db="EMBL/GenBank/DDBJ databases">
        <title>Draft genome sequence of Leucobacter komagatae strain VKM ST2845.</title>
        <authorList>
            <person name="Karlyshev A.V."/>
            <person name="Kudryashova E.B."/>
        </authorList>
    </citation>
    <scope>NUCLEOTIDE SEQUENCE [LARGE SCALE GENOMIC DNA]</scope>
    <source>
        <strain evidence="3 4">VKM ST2845</strain>
    </source>
</reference>
<dbReference type="InterPro" id="IPR036689">
    <property type="entry name" value="ESAT-6-like_sf"/>
</dbReference>
<organism evidence="3 4">
    <name type="scientific">Leucobacter komagatae</name>
    <dbReference type="NCBI Taxonomy" id="55969"/>
    <lineage>
        <taxon>Bacteria</taxon>
        <taxon>Bacillati</taxon>
        <taxon>Actinomycetota</taxon>
        <taxon>Actinomycetes</taxon>
        <taxon>Micrococcales</taxon>
        <taxon>Microbacteriaceae</taxon>
        <taxon>Leucobacter</taxon>
    </lineage>
</organism>
<evidence type="ECO:0000313" key="4">
    <source>
        <dbReference type="Proteomes" id="UP000032120"/>
    </source>
</evidence>
<feature type="compositionally biased region" description="Polar residues" evidence="2">
    <location>
        <begin position="82"/>
        <end position="95"/>
    </location>
</feature>
<evidence type="ECO:0000256" key="1">
    <source>
        <dbReference type="RuleBase" id="RU362001"/>
    </source>
</evidence>
<dbReference type="Pfam" id="PF06013">
    <property type="entry name" value="WXG100"/>
    <property type="match status" value="1"/>
</dbReference>
<dbReference type="InterPro" id="IPR010310">
    <property type="entry name" value="T7SS_ESAT-6-like"/>
</dbReference>
<dbReference type="RefSeq" id="WP_042544759.1">
    <property type="nucleotide sequence ID" value="NZ_JXSQ01000019.1"/>
</dbReference>
<protein>
    <recommendedName>
        <fullName evidence="1">ESAT-6-like protein</fullName>
    </recommendedName>
</protein>
<dbReference type="AlphaFoldDB" id="A0A0D0HWB7"/>
<feature type="region of interest" description="Disordered" evidence="2">
    <location>
        <begin position="1"/>
        <end position="31"/>
    </location>
</feature>
<sequence>MAQTISAEEGALRRGQQAVAEAKSGIDQRTKQVRSEIEQLRGFWTGSAALSFTQLMARWDAETVKLNNVLIELETALRGTEQDQAATEQEHQSAISGLGAMMGGN</sequence>